<gene>
    <name evidence="1" type="ORF">RHMOL_Rhmol07G0178300</name>
</gene>
<name>A0ACC0N1M8_RHOML</name>
<dbReference type="EMBL" id="CM046394">
    <property type="protein sequence ID" value="KAI8547218.1"/>
    <property type="molecule type" value="Genomic_DNA"/>
</dbReference>
<organism evidence="1 2">
    <name type="scientific">Rhododendron molle</name>
    <name type="common">Chinese azalea</name>
    <name type="synonym">Azalea mollis</name>
    <dbReference type="NCBI Taxonomy" id="49168"/>
    <lineage>
        <taxon>Eukaryota</taxon>
        <taxon>Viridiplantae</taxon>
        <taxon>Streptophyta</taxon>
        <taxon>Embryophyta</taxon>
        <taxon>Tracheophyta</taxon>
        <taxon>Spermatophyta</taxon>
        <taxon>Magnoliopsida</taxon>
        <taxon>eudicotyledons</taxon>
        <taxon>Gunneridae</taxon>
        <taxon>Pentapetalae</taxon>
        <taxon>asterids</taxon>
        <taxon>Ericales</taxon>
        <taxon>Ericaceae</taxon>
        <taxon>Ericoideae</taxon>
        <taxon>Rhodoreae</taxon>
        <taxon>Rhododendron</taxon>
    </lineage>
</organism>
<keyword evidence="2" id="KW-1185">Reference proteome</keyword>
<proteinExistence type="predicted"/>
<comment type="caution">
    <text evidence="1">The sequence shown here is derived from an EMBL/GenBank/DDBJ whole genome shotgun (WGS) entry which is preliminary data.</text>
</comment>
<protein>
    <submittedName>
        <fullName evidence="1">Uncharacterized protein</fullName>
    </submittedName>
</protein>
<sequence length="193" mass="21984">MRIDASISQLSVLEVCGIRTTWVFAFLGVWWFRFTAWAGNFWWRWVVCWERWSPGWCAVATLFCIGQGPSTHSQNQNPKSVAPSLWALDATGILSIFPASCVCPNYGIGRFWYIKHMSQLHVFALTMMIKETFALRGNIFDEAIAFSSTMSIREPWGSPDVILELSAIPITNDLLNERFCNIHEMKNLLSKGP</sequence>
<accession>A0ACC0N1M8</accession>
<reference evidence="1" key="1">
    <citation type="submission" date="2022-02" db="EMBL/GenBank/DDBJ databases">
        <title>Plant Genome Project.</title>
        <authorList>
            <person name="Zhang R.-G."/>
        </authorList>
    </citation>
    <scope>NUCLEOTIDE SEQUENCE</scope>
    <source>
        <strain evidence="1">AT1</strain>
    </source>
</reference>
<evidence type="ECO:0000313" key="1">
    <source>
        <dbReference type="EMBL" id="KAI8547218.1"/>
    </source>
</evidence>
<evidence type="ECO:0000313" key="2">
    <source>
        <dbReference type="Proteomes" id="UP001062846"/>
    </source>
</evidence>
<dbReference type="Proteomes" id="UP001062846">
    <property type="component" value="Chromosome 7"/>
</dbReference>